<evidence type="ECO:0000256" key="1">
    <source>
        <dbReference type="SAM" id="MobiDB-lite"/>
    </source>
</evidence>
<feature type="domain" description="RGS" evidence="2">
    <location>
        <begin position="843"/>
        <end position="902"/>
    </location>
</feature>
<dbReference type="Pfam" id="PF00615">
    <property type="entry name" value="RGS"/>
    <property type="match status" value="3"/>
</dbReference>
<dbReference type="GO" id="GO:0009966">
    <property type="term" value="P:regulation of signal transduction"/>
    <property type="evidence" value="ECO:0007669"/>
    <property type="project" value="InterPro"/>
</dbReference>
<proteinExistence type="predicted"/>
<dbReference type="GO" id="GO:0005737">
    <property type="term" value="C:cytoplasm"/>
    <property type="evidence" value="ECO:0007669"/>
    <property type="project" value="TreeGrafter"/>
</dbReference>
<feature type="region of interest" description="Disordered" evidence="1">
    <location>
        <begin position="585"/>
        <end position="605"/>
    </location>
</feature>
<dbReference type="InterPro" id="IPR042651">
    <property type="entry name" value="Rgs22"/>
</dbReference>
<protein>
    <submittedName>
        <fullName evidence="3">RGS22 protein</fullName>
    </submittedName>
</protein>
<gene>
    <name evidence="3" type="primary">Rgs22</name>
    <name evidence="3" type="ORF">NYCBRA_R05394</name>
</gene>
<dbReference type="CDD" id="cd08727">
    <property type="entry name" value="RGS_RGS22_2"/>
    <property type="match status" value="1"/>
</dbReference>
<dbReference type="Proteomes" id="UP000538472">
    <property type="component" value="Unassembled WGS sequence"/>
</dbReference>
<dbReference type="PANTHER" id="PTHR46583:SF1">
    <property type="entry name" value="REGULATOR OF G-PROTEIN SIGNALING 22"/>
    <property type="match status" value="1"/>
</dbReference>
<keyword evidence="4" id="KW-1185">Reference proteome</keyword>
<feature type="region of interest" description="Disordered" evidence="1">
    <location>
        <begin position="544"/>
        <end position="569"/>
    </location>
</feature>
<dbReference type="PROSITE" id="PS50132">
    <property type="entry name" value="RGS"/>
    <property type="match status" value="2"/>
</dbReference>
<evidence type="ECO:0000259" key="2">
    <source>
        <dbReference type="PROSITE" id="PS50132"/>
    </source>
</evidence>
<name>A0A7K8T4W0_9AVES</name>
<dbReference type="CDD" id="cd08725">
    <property type="entry name" value="RGS_RGS22_4"/>
    <property type="match status" value="1"/>
</dbReference>
<dbReference type="EMBL" id="VWZB01000789">
    <property type="protein sequence ID" value="NXF37397.1"/>
    <property type="molecule type" value="Genomic_DNA"/>
</dbReference>
<dbReference type="InterPro" id="IPR044926">
    <property type="entry name" value="RGS_subdomain_2"/>
</dbReference>
<comment type="caution">
    <text evidence="3">The sequence shown here is derived from an EMBL/GenBank/DDBJ whole genome shotgun (WGS) entry which is preliminary data.</text>
</comment>
<dbReference type="InterPro" id="IPR016137">
    <property type="entry name" value="RGS"/>
</dbReference>
<dbReference type="SUPFAM" id="SSF48097">
    <property type="entry name" value="Regulator of G-protein signaling, RGS"/>
    <property type="match status" value="4"/>
</dbReference>
<feature type="non-terminal residue" evidence="3">
    <location>
        <position position="1"/>
    </location>
</feature>
<evidence type="ECO:0000313" key="4">
    <source>
        <dbReference type="Proteomes" id="UP000538472"/>
    </source>
</evidence>
<feature type="domain" description="RGS" evidence="2">
    <location>
        <begin position="1013"/>
        <end position="1119"/>
    </location>
</feature>
<accession>A0A7K8T4W0</accession>
<dbReference type="GO" id="GO:0005634">
    <property type="term" value="C:nucleus"/>
    <property type="evidence" value="ECO:0007669"/>
    <property type="project" value="TreeGrafter"/>
</dbReference>
<evidence type="ECO:0000313" key="3">
    <source>
        <dbReference type="EMBL" id="NXF37397.1"/>
    </source>
</evidence>
<dbReference type="InterPro" id="IPR036305">
    <property type="entry name" value="RGS_sf"/>
</dbReference>
<dbReference type="Gene3D" id="1.10.167.10">
    <property type="entry name" value="Regulator of G-protein Signalling 4, domain 2"/>
    <property type="match status" value="3"/>
</dbReference>
<dbReference type="InterPro" id="IPR048075">
    <property type="entry name" value="RGS22_RGS_second"/>
</dbReference>
<feature type="region of interest" description="Disordered" evidence="1">
    <location>
        <begin position="1233"/>
        <end position="1261"/>
    </location>
</feature>
<sequence length="1261" mass="144663">TFAQPVKFNSDFGVFEVVNDAPRCLESQLKKILHDQKPPNPIYDVLRKAKNDGHLSKMCSASPAFNIDPNYDTMHLDQEQVIQWIKKERLPSFLESDCYFEYRLAKLISQVEWSTTGINFIIDSDYYPWIKKRDPSPPSSEKDDTSWTRKKFYISLRQAAVSQTKDWFTLAKRSESMKATDLFMRPVASIQIQDIQCLPGQDETDDSLSDTDSLLEAGYWYKECHQQSSLSPSRTALAKADIIRERSREAEEGSSVAIAEPPSHTHLRVYLDPKRDSAAKEENGQESATFQTPEEFMPAYTQFVMKKPISELTHQPAADIKSDVDFHKQPEVFIHELANNESAHATAESLFSHSSSPFTVLDSKGDVRERDTEEIISRSSSESDEADSRAAWCISHGTYDTGNRHEFERFKKFIKGTPGERYWWLWMDIERLKALKDTTRQQRQINKMKKLYLLSSGDYFLSSEVLLRLDLLHGDQWNIKHLRRIQPEVVKPLLLYWGPRFCVTHSTAIETASAKLKLWHTCQERPRVDIDPFPQMVSLLPLTPKSCIPRTPPSLPQKSRTSSPTTSLKLATPNFSLKRSLRLSPTLPASQSPQRDAISSSGKWPKSVSRDIIHCLASDDTKDSKYQGHRKYTYAELLPGRSAADSVVLGGSRMESMLQSLCLENRAGYYFTHFCEKSGNKLWKNSAYFWFDLQAYHQLFYQETLHPLKIRKQAQFLYATYIAPSASMDIGLHQSKKNMIYQKIDPAFEDLFDPAEEYILTVLLEPWMKMVEADKYAYGKVELVEETQQLDSVYFRKLQALHQESGSKKDESTAADTGLPSCPDALKDDQHLRQVPKELAGPNLSDLIHDKEKLEQFWAFLNEHSAGMDLMCWLDIEQFSKMLHKDKEKREEKSKDINNKYLNEKYFFGPNSPATREQQEQLMHSGGGRGQILHDQLSAAVLLEIQQCIQKRLEKQWLPLFLADEHHGAEGQAKIKDITQDLPRQKQEKTTRMWKASEHVDNKWVYSSSEIIAFRKALLDPVTANQFQCFVSLKGDLLENGVLFWQEVQKYKDLCHSHCDDATVQKKITAIIDCFINSAVPPALQIDIPTEQAKKILEHRKELGPYIFREAQMTIFALLFKFWPKFCKFRDNLASDEILLALERKKMRKKVRQNSRGKVHKGKEVGTKFISLSSSALGDETGVERGPASISDGYGWQASWSYSKYIEALEQERILLKMQEDLEKNSSSFLTGCTSTMSFPKPGKSKKSTISSKRSAISKKH</sequence>
<feature type="non-terminal residue" evidence="3">
    <location>
        <position position="1261"/>
    </location>
</feature>
<reference evidence="3 4" key="1">
    <citation type="submission" date="2019-09" db="EMBL/GenBank/DDBJ databases">
        <title>Bird 10,000 Genomes (B10K) Project - Family phase.</title>
        <authorList>
            <person name="Zhang G."/>
        </authorList>
    </citation>
    <scope>NUCLEOTIDE SEQUENCE [LARGE SCALE GENOMIC DNA]</scope>
    <source>
        <strain evidence="3">B10K-CU-031-10</strain>
        <tissue evidence="3">Muscle</tissue>
    </source>
</reference>
<feature type="region of interest" description="Disordered" evidence="1">
    <location>
        <begin position="246"/>
        <end position="267"/>
    </location>
</feature>
<dbReference type="InterPro" id="IPR048074">
    <property type="entry name" value="RGS22_RGS_fourth"/>
</dbReference>
<dbReference type="SMART" id="SM00315">
    <property type="entry name" value="RGS"/>
    <property type="match status" value="1"/>
</dbReference>
<feature type="compositionally biased region" description="Polar residues" evidence="1">
    <location>
        <begin position="587"/>
        <end position="602"/>
    </location>
</feature>
<dbReference type="AlphaFoldDB" id="A0A7K8T4W0"/>
<dbReference type="GO" id="GO:0001965">
    <property type="term" value="F:G-protein alpha-subunit binding"/>
    <property type="evidence" value="ECO:0007669"/>
    <property type="project" value="InterPro"/>
</dbReference>
<feature type="compositionally biased region" description="Polar residues" evidence="1">
    <location>
        <begin position="556"/>
        <end position="569"/>
    </location>
</feature>
<dbReference type="PANTHER" id="PTHR46583">
    <property type="entry name" value="REGULATOR OF G-PROTEIN SIGNALING 22"/>
    <property type="match status" value="1"/>
</dbReference>
<organism evidence="3 4">
    <name type="scientific">Nyctibius bracteatus</name>
    <name type="common">Rufous potoo</name>
    <dbReference type="NCBI Taxonomy" id="48426"/>
    <lineage>
        <taxon>Eukaryota</taxon>
        <taxon>Metazoa</taxon>
        <taxon>Chordata</taxon>
        <taxon>Craniata</taxon>
        <taxon>Vertebrata</taxon>
        <taxon>Euteleostomi</taxon>
        <taxon>Archelosauria</taxon>
        <taxon>Archosauria</taxon>
        <taxon>Dinosauria</taxon>
        <taxon>Saurischia</taxon>
        <taxon>Theropoda</taxon>
        <taxon>Coelurosauria</taxon>
        <taxon>Aves</taxon>
        <taxon>Neognathae</taxon>
        <taxon>Neoaves</taxon>
        <taxon>Strisores</taxon>
        <taxon>Caprimulgiformes</taxon>
        <taxon>Nyctibiidae</taxon>
        <taxon>Nyctibius</taxon>
    </lineage>
</organism>